<dbReference type="EMBL" id="JAUKUD010000004">
    <property type="protein sequence ID" value="KAK0746907.1"/>
    <property type="molecule type" value="Genomic_DNA"/>
</dbReference>
<sequence length="76" mass="8786">MMSATIVFFVVRFWGIAEVPLLLRPRRQDTSSLAWFYIADGLMDRVGMFLVVLLVYYIGVRKKEGLWSSSPVENRS</sequence>
<organism evidence="2 3">
    <name type="scientific">Schizothecium vesticola</name>
    <dbReference type="NCBI Taxonomy" id="314040"/>
    <lineage>
        <taxon>Eukaryota</taxon>
        <taxon>Fungi</taxon>
        <taxon>Dikarya</taxon>
        <taxon>Ascomycota</taxon>
        <taxon>Pezizomycotina</taxon>
        <taxon>Sordariomycetes</taxon>
        <taxon>Sordariomycetidae</taxon>
        <taxon>Sordariales</taxon>
        <taxon>Schizotheciaceae</taxon>
        <taxon>Schizothecium</taxon>
    </lineage>
</organism>
<dbReference type="AlphaFoldDB" id="A0AA40EWM6"/>
<keyword evidence="1" id="KW-0472">Membrane</keyword>
<protein>
    <submittedName>
        <fullName evidence="2">Uncharacterized protein</fullName>
    </submittedName>
</protein>
<proteinExistence type="predicted"/>
<evidence type="ECO:0000256" key="1">
    <source>
        <dbReference type="SAM" id="Phobius"/>
    </source>
</evidence>
<accession>A0AA40EWM6</accession>
<name>A0AA40EWM6_9PEZI</name>
<evidence type="ECO:0000313" key="3">
    <source>
        <dbReference type="Proteomes" id="UP001172155"/>
    </source>
</evidence>
<feature type="transmembrane region" description="Helical" evidence="1">
    <location>
        <begin position="35"/>
        <end position="58"/>
    </location>
</feature>
<keyword evidence="3" id="KW-1185">Reference proteome</keyword>
<keyword evidence="1" id="KW-1133">Transmembrane helix</keyword>
<reference evidence="2" key="1">
    <citation type="submission" date="2023-06" db="EMBL/GenBank/DDBJ databases">
        <title>Genome-scale phylogeny and comparative genomics of the fungal order Sordariales.</title>
        <authorList>
            <consortium name="Lawrence Berkeley National Laboratory"/>
            <person name="Hensen N."/>
            <person name="Bonometti L."/>
            <person name="Westerberg I."/>
            <person name="Brannstrom I.O."/>
            <person name="Guillou S."/>
            <person name="Cros-Aarteil S."/>
            <person name="Calhoun S."/>
            <person name="Haridas S."/>
            <person name="Kuo A."/>
            <person name="Mondo S."/>
            <person name="Pangilinan J."/>
            <person name="Riley R."/>
            <person name="LaButti K."/>
            <person name="Andreopoulos B."/>
            <person name="Lipzen A."/>
            <person name="Chen C."/>
            <person name="Yanf M."/>
            <person name="Daum C."/>
            <person name="Ng V."/>
            <person name="Clum A."/>
            <person name="Steindorff A."/>
            <person name="Ohm R."/>
            <person name="Martin F."/>
            <person name="Silar P."/>
            <person name="Natvig D."/>
            <person name="Lalanne C."/>
            <person name="Gautier V."/>
            <person name="Ament-velasquez S.L."/>
            <person name="Kruys A."/>
            <person name="Hutchinson M.I."/>
            <person name="Powell A.J."/>
            <person name="Barry K."/>
            <person name="Miller A.N."/>
            <person name="Grigoriev I.V."/>
            <person name="Debuchy R."/>
            <person name="Gladieux P."/>
            <person name="Thoren M.H."/>
            <person name="Johannesson H."/>
        </authorList>
    </citation>
    <scope>NUCLEOTIDE SEQUENCE</scope>
    <source>
        <strain evidence="2">SMH3187-1</strain>
    </source>
</reference>
<dbReference type="Proteomes" id="UP001172155">
    <property type="component" value="Unassembled WGS sequence"/>
</dbReference>
<comment type="caution">
    <text evidence="2">The sequence shown here is derived from an EMBL/GenBank/DDBJ whole genome shotgun (WGS) entry which is preliminary data.</text>
</comment>
<evidence type="ECO:0000313" key="2">
    <source>
        <dbReference type="EMBL" id="KAK0746907.1"/>
    </source>
</evidence>
<gene>
    <name evidence="2" type="ORF">B0T18DRAFT_412762</name>
</gene>
<keyword evidence="1" id="KW-0812">Transmembrane</keyword>